<evidence type="ECO:0000313" key="3">
    <source>
        <dbReference type="Proteomes" id="UP001174936"/>
    </source>
</evidence>
<evidence type="ECO:0008006" key="4">
    <source>
        <dbReference type="Google" id="ProtNLM"/>
    </source>
</evidence>
<proteinExistence type="predicted"/>
<evidence type="ECO:0000313" key="2">
    <source>
        <dbReference type="EMBL" id="KAK0652509.1"/>
    </source>
</evidence>
<accession>A0AA39YHQ5</accession>
<keyword evidence="3" id="KW-1185">Reference proteome</keyword>
<feature type="chain" id="PRO_5041305344" description="Amine oxidase domain-containing protein" evidence="1">
    <location>
        <begin position="21"/>
        <end position="477"/>
    </location>
</feature>
<dbReference type="PANTHER" id="PTHR42923:SF26">
    <property type="entry name" value="FMN REDUCTASE LOT6, PUTATIVE (AFU_ORTHOLOGUE AFUA_7G06600)-RELATED"/>
    <property type="match status" value="1"/>
</dbReference>
<dbReference type="SUPFAM" id="SSF51905">
    <property type="entry name" value="FAD/NAD(P)-binding domain"/>
    <property type="match status" value="1"/>
</dbReference>
<sequence>MHSISKLSAICLATACLVAGDLLNDKKCRTLAVDVAIVGGGAGGAYAAVRLKEDYNKSIVLIEKEKELGGHVSGYIDENGVHWEYGVSQFNDYGPARAFFERLGVTPGVPVRYPLTPEFVDFKTGRPVNTSLPPAANVTAAFQKFLEVVAPFEDYFLPGFWNFPPPDQIPADLLLPFRKFVEKYEIQAAVYNAFQVTAFGAGDLDKALTLYVLTAFGPPMIRFFLGQATLFVPASRRNSEVYEKIQARLGDKVLYSSTVTKSERSASGHTLRVEESSKGGCTIVKASKLVLGIEPTEANLKPFGLDKREKEVVDKFNYQVVHVGIVSHPSLPAGKQLVNTPEAAAGGNYLELPKPNFIPRFDHMAPNSTNFRIMVISKEGTTVKDAQQLAQSSLNAMIKAGTLEPAAKKEKLTFKVWSNHGNMHAHVSADDLRKGFIQKLNGLQGYRGTWWTGGAFSGQLQAILWAFDDILLSKMYP</sequence>
<dbReference type="EMBL" id="JAULSV010000002">
    <property type="protein sequence ID" value="KAK0652509.1"/>
    <property type="molecule type" value="Genomic_DNA"/>
</dbReference>
<gene>
    <name evidence="2" type="ORF">B0T16DRAFT_387761</name>
</gene>
<dbReference type="InterPro" id="IPR050464">
    <property type="entry name" value="Zeta_carotene_desat/Oxidored"/>
</dbReference>
<dbReference type="Gene3D" id="3.50.50.60">
    <property type="entry name" value="FAD/NAD(P)-binding domain"/>
    <property type="match status" value="1"/>
</dbReference>
<comment type="caution">
    <text evidence="2">The sequence shown here is derived from an EMBL/GenBank/DDBJ whole genome shotgun (WGS) entry which is preliminary data.</text>
</comment>
<dbReference type="Gene3D" id="3.30.70.1990">
    <property type="match status" value="1"/>
</dbReference>
<dbReference type="Pfam" id="PF13450">
    <property type="entry name" value="NAD_binding_8"/>
    <property type="match status" value="1"/>
</dbReference>
<dbReference type="InterPro" id="IPR036188">
    <property type="entry name" value="FAD/NAD-bd_sf"/>
</dbReference>
<dbReference type="AlphaFoldDB" id="A0AA39YHQ5"/>
<feature type="signal peptide" evidence="1">
    <location>
        <begin position="1"/>
        <end position="20"/>
    </location>
</feature>
<keyword evidence="1" id="KW-0732">Signal</keyword>
<reference evidence="2" key="1">
    <citation type="submission" date="2023-06" db="EMBL/GenBank/DDBJ databases">
        <title>Genome-scale phylogeny and comparative genomics of the fungal order Sordariales.</title>
        <authorList>
            <consortium name="Lawrence Berkeley National Laboratory"/>
            <person name="Hensen N."/>
            <person name="Bonometti L."/>
            <person name="Westerberg I."/>
            <person name="Brannstrom I.O."/>
            <person name="Guillou S."/>
            <person name="Cros-Aarteil S."/>
            <person name="Calhoun S."/>
            <person name="Haridas S."/>
            <person name="Kuo A."/>
            <person name="Mondo S."/>
            <person name="Pangilinan J."/>
            <person name="Riley R."/>
            <person name="Labutti K."/>
            <person name="Andreopoulos B."/>
            <person name="Lipzen A."/>
            <person name="Chen C."/>
            <person name="Yanf M."/>
            <person name="Daum C."/>
            <person name="Ng V."/>
            <person name="Clum A."/>
            <person name="Steindorff A."/>
            <person name="Ohm R."/>
            <person name="Martin F."/>
            <person name="Silar P."/>
            <person name="Natvig D."/>
            <person name="Lalanne C."/>
            <person name="Gautier V."/>
            <person name="Ament-Velasquez S.L."/>
            <person name="Kruys A."/>
            <person name="Hutchinson M.I."/>
            <person name="Powell A.J."/>
            <person name="Barry K."/>
            <person name="Miller A.N."/>
            <person name="Grigoriev I.V."/>
            <person name="Debuchy R."/>
            <person name="Gladieux P."/>
            <person name="Thoren M.H."/>
            <person name="Johannesson H."/>
        </authorList>
    </citation>
    <scope>NUCLEOTIDE SEQUENCE</scope>
    <source>
        <strain evidence="2">SMH2532-1</strain>
    </source>
</reference>
<protein>
    <recommendedName>
        <fullName evidence="4">Amine oxidase domain-containing protein</fullName>
    </recommendedName>
</protein>
<organism evidence="2 3">
    <name type="scientific">Cercophora newfieldiana</name>
    <dbReference type="NCBI Taxonomy" id="92897"/>
    <lineage>
        <taxon>Eukaryota</taxon>
        <taxon>Fungi</taxon>
        <taxon>Dikarya</taxon>
        <taxon>Ascomycota</taxon>
        <taxon>Pezizomycotina</taxon>
        <taxon>Sordariomycetes</taxon>
        <taxon>Sordariomycetidae</taxon>
        <taxon>Sordariales</taxon>
        <taxon>Lasiosphaeriaceae</taxon>
        <taxon>Cercophora</taxon>
    </lineage>
</organism>
<dbReference type="PANTHER" id="PTHR42923">
    <property type="entry name" value="PROTOPORPHYRINOGEN OXIDASE"/>
    <property type="match status" value="1"/>
</dbReference>
<dbReference type="Proteomes" id="UP001174936">
    <property type="component" value="Unassembled WGS sequence"/>
</dbReference>
<name>A0AA39YHQ5_9PEZI</name>
<evidence type="ECO:0000256" key="1">
    <source>
        <dbReference type="SAM" id="SignalP"/>
    </source>
</evidence>
<dbReference type="GO" id="GO:0016491">
    <property type="term" value="F:oxidoreductase activity"/>
    <property type="evidence" value="ECO:0007669"/>
    <property type="project" value="TreeGrafter"/>
</dbReference>
<dbReference type="Gene3D" id="1.10.405.20">
    <property type="match status" value="1"/>
</dbReference>